<reference evidence="3 4" key="1">
    <citation type="submission" date="2013-02" db="EMBL/GenBank/DDBJ databases">
        <authorList>
            <person name="Genoscope - CEA"/>
        </authorList>
    </citation>
    <scope>NUCLEOTIDE SEQUENCE [LARGE SCALE GENOMIC DNA]</scope>
    <source>
        <strain evidence="3 4">STM 2683</strain>
    </source>
</reference>
<evidence type="ECO:0000256" key="1">
    <source>
        <dbReference type="ARBA" id="ARBA00035644"/>
    </source>
</evidence>
<dbReference type="Pfam" id="PF04954">
    <property type="entry name" value="SIP"/>
    <property type="match status" value="1"/>
</dbReference>
<comment type="similarity">
    <text evidence="1">Belongs to the SIP oxidoreductase family.</text>
</comment>
<comment type="caution">
    <text evidence="3">The sequence shown here is derived from an EMBL/GenBank/DDBJ whole genome shotgun (WGS) entry which is preliminary data.</text>
</comment>
<proteinExistence type="inferred from homology"/>
<dbReference type="STRING" id="1297569.MESS2_650168"/>
<dbReference type="GO" id="GO:0016491">
    <property type="term" value="F:oxidoreductase activity"/>
    <property type="evidence" value="ECO:0007669"/>
    <property type="project" value="InterPro"/>
</dbReference>
<dbReference type="Proteomes" id="UP000012062">
    <property type="component" value="Unassembled WGS sequence"/>
</dbReference>
<name>M5EVJ0_9HYPH</name>
<dbReference type="Gene3D" id="3.30.310.50">
    <property type="entry name" value="Alpha-D-phosphohexomutase, C-terminal domain"/>
    <property type="match status" value="1"/>
</dbReference>
<dbReference type="AlphaFoldDB" id="M5EVJ0"/>
<feature type="domain" description="FAD-binding FR-type" evidence="2">
    <location>
        <begin position="110"/>
        <end position="235"/>
    </location>
</feature>
<gene>
    <name evidence="3" type="ORF">MESS2_650168</name>
</gene>
<dbReference type="PROSITE" id="PS51384">
    <property type="entry name" value="FAD_FR"/>
    <property type="match status" value="1"/>
</dbReference>
<dbReference type="Pfam" id="PF08021">
    <property type="entry name" value="FAD_binding_9"/>
    <property type="match status" value="1"/>
</dbReference>
<evidence type="ECO:0000313" key="3">
    <source>
        <dbReference type="EMBL" id="CCV07943.1"/>
    </source>
</evidence>
<accession>M5EVJ0</accession>
<dbReference type="InterPro" id="IPR039261">
    <property type="entry name" value="FNR_nucleotide-bd"/>
</dbReference>
<keyword evidence="4" id="KW-1185">Reference proteome</keyword>
<dbReference type="InterPro" id="IPR007037">
    <property type="entry name" value="SIP_rossman_dom"/>
</dbReference>
<dbReference type="EMBL" id="CAUM01000134">
    <property type="protein sequence ID" value="CCV07943.1"/>
    <property type="molecule type" value="Genomic_DNA"/>
</dbReference>
<organism evidence="3 4">
    <name type="scientific">Mesorhizobium metallidurans STM 2683</name>
    <dbReference type="NCBI Taxonomy" id="1297569"/>
    <lineage>
        <taxon>Bacteria</taxon>
        <taxon>Pseudomonadati</taxon>
        <taxon>Pseudomonadota</taxon>
        <taxon>Alphaproteobacteria</taxon>
        <taxon>Hyphomicrobiales</taxon>
        <taxon>Phyllobacteriaceae</taxon>
        <taxon>Mesorhizobium</taxon>
    </lineage>
</organism>
<dbReference type="eggNOG" id="COG2375">
    <property type="taxonomic scope" value="Bacteria"/>
</dbReference>
<dbReference type="PANTHER" id="PTHR30157:SF0">
    <property type="entry name" value="NADPH-DEPENDENT FERRIC-CHELATE REDUCTASE"/>
    <property type="match status" value="1"/>
</dbReference>
<dbReference type="CDD" id="cd06193">
    <property type="entry name" value="siderophore_interacting"/>
    <property type="match status" value="1"/>
</dbReference>
<dbReference type="PANTHER" id="PTHR30157">
    <property type="entry name" value="FERRIC REDUCTASE, NADPH-DEPENDENT"/>
    <property type="match status" value="1"/>
</dbReference>
<sequence length="363" mass="39729">MSVSAALVSGLACEARLNLRNLPLYIDRISDRLRSFDADASQEGQRIDFRFAFGGASLDMERLVMRANAADRDGLARIKDLLATAVQVYAREENPEIVWTGDLADETRLAQYREMIVTDVGDLTPHMRRIRFAGEYLERFAKFGGMHIRMLFPTSEVPDPLWPMLGSNGLPVWPSDDRRPVARVYTIRKLDVANGFVDVDFLVHLGESVGAAWAMQAAPGKKIGIMGPVGRPVRPASWYVLGADETGLPALARLLETLPAGTKGVAFVEIGDDGERQEIDNATGIELHWLTRDGIAAGADERLADAVRSVEWPQAGSAFGWFAAEAAAARIVREHWRGTLGLGRDQTLAAAYWRRGAAGLMAG</sequence>
<dbReference type="SUPFAM" id="SSF63380">
    <property type="entry name" value="Riboflavin synthase domain-like"/>
    <property type="match status" value="1"/>
</dbReference>
<evidence type="ECO:0000313" key="4">
    <source>
        <dbReference type="Proteomes" id="UP000012062"/>
    </source>
</evidence>
<dbReference type="InterPro" id="IPR017938">
    <property type="entry name" value="Riboflavin_synthase-like_b-brl"/>
</dbReference>
<dbReference type="Gene3D" id="2.40.30.10">
    <property type="entry name" value="Translation factors"/>
    <property type="match status" value="1"/>
</dbReference>
<evidence type="ECO:0000259" key="2">
    <source>
        <dbReference type="PROSITE" id="PS51384"/>
    </source>
</evidence>
<dbReference type="InterPro" id="IPR017927">
    <property type="entry name" value="FAD-bd_FR_type"/>
</dbReference>
<dbReference type="InterPro" id="IPR013113">
    <property type="entry name" value="SIP_FAD-bd"/>
</dbReference>
<dbReference type="InterPro" id="IPR039374">
    <property type="entry name" value="SIP_fam"/>
</dbReference>
<protein>
    <submittedName>
        <fullName evidence="3">Siderophore-interacting protein</fullName>
    </submittedName>
</protein>
<dbReference type="Gene3D" id="3.40.50.80">
    <property type="entry name" value="Nucleotide-binding domain of ferredoxin-NADP reductase (FNR) module"/>
    <property type="match status" value="1"/>
</dbReference>